<evidence type="ECO:0000313" key="9">
    <source>
        <dbReference type="EMBL" id="KZP29286.1"/>
    </source>
</evidence>
<evidence type="ECO:0000256" key="3">
    <source>
        <dbReference type="ARBA" id="ARBA00022490"/>
    </source>
</evidence>
<organism evidence="9 10">
    <name type="scientific">Athelia psychrophila</name>
    <dbReference type="NCBI Taxonomy" id="1759441"/>
    <lineage>
        <taxon>Eukaryota</taxon>
        <taxon>Fungi</taxon>
        <taxon>Dikarya</taxon>
        <taxon>Basidiomycota</taxon>
        <taxon>Agaricomycotina</taxon>
        <taxon>Agaricomycetes</taxon>
        <taxon>Agaricomycetidae</taxon>
        <taxon>Atheliales</taxon>
        <taxon>Atheliaceae</taxon>
        <taxon>Athelia</taxon>
    </lineage>
</organism>
<comment type="similarity">
    <text evidence="2 7">Belongs to the SRP14 family.</text>
</comment>
<dbReference type="Pfam" id="PF02290">
    <property type="entry name" value="SRP14"/>
    <property type="match status" value="1"/>
</dbReference>
<evidence type="ECO:0000256" key="1">
    <source>
        <dbReference type="ARBA" id="ARBA00004496"/>
    </source>
</evidence>
<dbReference type="OrthoDB" id="19209at2759"/>
<evidence type="ECO:0000256" key="2">
    <source>
        <dbReference type="ARBA" id="ARBA00010349"/>
    </source>
</evidence>
<reference evidence="9 10" key="1">
    <citation type="journal article" date="2016" name="Mol. Biol. Evol.">
        <title>Comparative Genomics of Early-Diverging Mushroom-Forming Fungi Provides Insights into the Origins of Lignocellulose Decay Capabilities.</title>
        <authorList>
            <person name="Nagy L.G."/>
            <person name="Riley R."/>
            <person name="Tritt A."/>
            <person name="Adam C."/>
            <person name="Daum C."/>
            <person name="Floudas D."/>
            <person name="Sun H."/>
            <person name="Yadav J.S."/>
            <person name="Pangilinan J."/>
            <person name="Larsson K.H."/>
            <person name="Matsuura K."/>
            <person name="Barry K."/>
            <person name="Labutti K."/>
            <person name="Kuo R."/>
            <person name="Ohm R.A."/>
            <person name="Bhattacharya S.S."/>
            <person name="Shirouzu T."/>
            <person name="Yoshinaga Y."/>
            <person name="Martin F.M."/>
            <person name="Grigoriev I.V."/>
            <person name="Hibbett D.S."/>
        </authorList>
    </citation>
    <scope>NUCLEOTIDE SEQUENCE [LARGE SCALE GENOMIC DNA]</scope>
    <source>
        <strain evidence="9 10">CBS 109695</strain>
    </source>
</reference>
<dbReference type="STRING" id="436010.A0A166SCE9"/>
<evidence type="ECO:0000256" key="4">
    <source>
        <dbReference type="ARBA" id="ARBA00022884"/>
    </source>
</evidence>
<dbReference type="InterPro" id="IPR009018">
    <property type="entry name" value="Signal_recog_particle_SRP9/14"/>
</dbReference>
<gene>
    <name evidence="9" type="ORF">FIBSPDRAFT_946929</name>
</gene>
<dbReference type="Gene3D" id="3.30.720.10">
    <property type="entry name" value="Signal recognition particle alu RNA binding heterodimer, srp9/1"/>
    <property type="match status" value="1"/>
</dbReference>
<evidence type="ECO:0000256" key="7">
    <source>
        <dbReference type="RuleBase" id="RU368100"/>
    </source>
</evidence>
<dbReference type="GO" id="GO:0008312">
    <property type="term" value="F:7S RNA binding"/>
    <property type="evidence" value="ECO:0007669"/>
    <property type="project" value="UniProtKB-UniRule"/>
</dbReference>
<dbReference type="PANTHER" id="PTHR12013">
    <property type="entry name" value="SIGNAL RECOGNITION PARTICLE 14 KD PROTEIN"/>
    <property type="match status" value="1"/>
</dbReference>
<keyword evidence="4 7" id="KW-0694">RNA-binding</keyword>
<comment type="subcellular location">
    <subcellularLocation>
        <location evidence="1 7">Cytoplasm</location>
    </subcellularLocation>
</comment>
<name>A0A166SCE9_9AGAM</name>
<feature type="compositionally biased region" description="Basic residues" evidence="8">
    <location>
        <begin position="88"/>
        <end position="97"/>
    </location>
</feature>
<keyword evidence="3 7" id="KW-0963">Cytoplasm</keyword>
<proteinExistence type="inferred from homology"/>
<feature type="region of interest" description="Disordered" evidence="8">
    <location>
        <begin position="86"/>
        <end position="161"/>
    </location>
</feature>
<evidence type="ECO:0000256" key="5">
    <source>
        <dbReference type="ARBA" id="ARBA00023135"/>
    </source>
</evidence>
<dbReference type="GO" id="GO:0005786">
    <property type="term" value="C:signal recognition particle, endoplasmic reticulum targeting"/>
    <property type="evidence" value="ECO:0007669"/>
    <property type="project" value="UniProtKB-UniRule"/>
</dbReference>
<dbReference type="SUPFAM" id="SSF54762">
    <property type="entry name" value="Signal recognition particle alu RNA binding heterodimer, SRP9/14"/>
    <property type="match status" value="1"/>
</dbReference>
<dbReference type="GO" id="GO:0030942">
    <property type="term" value="F:endoplasmic reticulum signal peptide binding"/>
    <property type="evidence" value="ECO:0007669"/>
    <property type="project" value="UniProtKB-UniRule"/>
</dbReference>
<comment type="subunit">
    <text evidence="7">Component of a fungal signal recognition particle (SRP) complex that consists of a 7SL RNA molecule (scR1) and at least six protein subunits: SRP72, SRP68, SRP54, SEC65, SRP21 and SRP14.</text>
</comment>
<keyword evidence="6 7" id="KW-0687">Ribonucleoprotein</keyword>
<dbReference type="Proteomes" id="UP000076532">
    <property type="component" value="Unassembled WGS sequence"/>
</dbReference>
<accession>A0A166SCE9</accession>
<dbReference type="EMBL" id="KV417499">
    <property type="protein sequence ID" value="KZP29286.1"/>
    <property type="molecule type" value="Genomic_DNA"/>
</dbReference>
<evidence type="ECO:0000256" key="8">
    <source>
        <dbReference type="SAM" id="MobiDB-lite"/>
    </source>
</evidence>
<keyword evidence="10" id="KW-1185">Reference proteome</keyword>
<evidence type="ECO:0000313" key="10">
    <source>
        <dbReference type="Proteomes" id="UP000076532"/>
    </source>
</evidence>
<keyword evidence="5 7" id="KW-0733">Signal recognition particle</keyword>
<sequence length="161" mass="18502">MQLVDNESFFAQLTKLFKASEDRGSIWLTHKRLTQDGDAGEEESREYPCLVRVTNGKEAAFSTRVEPGQLDAFHATYGSLLKSSMTTLRRRDKKREKQHADEAAKRKRRMTLPIAIEGPKRGNGRRQRQRRVKAALKQDEAKAKFEAREEAAKEKEKAKEL</sequence>
<evidence type="ECO:0000256" key="6">
    <source>
        <dbReference type="ARBA" id="ARBA00023274"/>
    </source>
</evidence>
<feature type="compositionally biased region" description="Basic and acidic residues" evidence="8">
    <location>
        <begin position="136"/>
        <end position="161"/>
    </location>
</feature>
<feature type="compositionally biased region" description="Basic residues" evidence="8">
    <location>
        <begin position="122"/>
        <end position="134"/>
    </location>
</feature>
<dbReference type="AlphaFoldDB" id="A0A166SCE9"/>
<protein>
    <recommendedName>
        <fullName evidence="7">Signal recognition particle subunit SRP14</fullName>
    </recommendedName>
    <alternativeName>
        <fullName evidence="7">Signal recognition particle 14 kDa protein</fullName>
    </alternativeName>
</protein>
<comment type="function">
    <text evidence="7">Component of the signal recognition particle (SRP) complex, a ribonucleoprotein complex that mediates the cotranslational targeting of secretory and membrane proteins to the endoplasmic reticulum (ER).</text>
</comment>
<dbReference type="InterPro" id="IPR003210">
    <property type="entry name" value="Signal_recog_particle_SRP14"/>
</dbReference>
<dbReference type="GO" id="GO:0006614">
    <property type="term" value="P:SRP-dependent cotranslational protein targeting to membrane"/>
    <property type="evidence" value="ECO:0007669"/>
    <property type="project" value="UniProtKB-UniRule"/>
</dbReference>